<name>A0A1T3I6F6_ELIME</name>
<dbReference type="Proteomes" id="UP000188947">
    <property type="component" value="Unassembled WGS sequence"/>
</dbReference>
<dbReference type="RefSeq" id="WP_070905102.1">
    <property type="nucleotide sequence ID" value="NZ_CP016378.1"/>
</dbReference>
<dbReference type="AlphaFoldDB" id="A0A1T3I6F6"/>
<organism evidence="7 8">
    <name type="scientific">Elizabethkingia meningoseptica</name>
    <name type="common">Chryseobacterium meningosepticum</name>
    <dbReference type="NCBI Taxonomy" id="238"/>
    <lineage>
        <taxon>Bacteria</taxon>
        <taxon>Pseudomonadati</taxon>
        <taxon>Bacteroidota</taxon>
        <taxon>Flavobacteriia</taxon>
        <taxon>Flavobacteriales</taxon>
        <taxon>Weeksellaceae</taxon>
        <taxon>Elizabethkingia</taxon>
    </lineage>
</organism>
<accession>A0A1T3I6F6</accession>
<comment type="similarity">
    <text evidence="1">Belongs to the carbon-nitrogen hydrolase superfamily. NIT1/NIT2 family.</text>
</comment>
<protein>
    <recommendedName>
        <fullName evidence="5">Omega-amidase YafV</fullName>
        <ecNumber evidence="3">3.5.1.3</ecNumber>
    </recommendedName>
</protein>
<dbReference type="STRING" id="238.BBD35_05490"/>
<evidence type="ECO:0000256" key="2">
    <source>
        <dbReference type="ARBA" id="ARBA00022801"/>
    </source>
</evidence>
<dbReference type="EC" id="3.5.1.3" evidence="3"/>
<dbReference type="EMBL" id="MPOG01000019">
    <property type="protein sequence ID" value="OOH93194.1"/>
    <property type="molecule type" value="Genomic_DNA"/>
</dbReference>
<dbReference type="InterPro" id="IPR003010">
    <property type="entry name" value="C-N_Hydrolase"/>
</dbReference>
<dbReference type="Gene3D" id="3.60.110.10">
    <property type="entry name" value="Carbon-nitrogen hydrolase"/>
    <property type="match status" value="1"/>
</dbReference>
<dbReference type="PANTHER" id="PTHR47799:SF1">
    <property type="entry name" value="OMEGA-AMIDASE YAFV"/>
    <property type="match status" value="1"/>
</dbReference>
<dbReference type="eggNOG" id="COG0388">
    <property type="taxonomic scope" value="Bacteria"/>
</dbReference>
<comment type="caution">
    <text evidence="7">The sequence shown here is derived from an EMBL/GenBank/DDBJ whole genome shotgun (WGS) entry which is preliminary data.</text>
</comment>
<evidence type="ECO:0000256" key="1">
    <source>
        <dbReference type="ARBA" id="ARBA00010613"/>
    </source>
</evidence>
<evidence type="ECO:0000313" key="8">
    <source>
        <dbReference type="Proteomes" id="UP000188947"/>
    </source>
</evidence>
<keyword evidence="8" id="KW-1185">Reference proteome</keyword>
<dbReference type="NCBIfam" id="NF007757">
    <property type="entry name" value="PRK10438.1"/>
    <property type="match status" value="1"/>
</dbReference>
<proteinExistence type="inferred from homology"/>
<feature type="domain" description="CN hydrolase" evidence="6">
    <location>
        <begin position="4"/>
        <end position="231"/>
    </location>
</feature>
<reference evidence="7 8" key="1">
    <citation type="submission" date="2016-11" db="EMBL/GenBank/DDBJ databases">
        <title>Genome sequence and comparative genomic analysis of clinical strain Elizabethkingia meningoseptica 61421 PRCM.</title>
        <authorList>
            <person name="Wang M."/>
            <person name="Hu S."/>
            <person name="Cao L."/>
            <person name="Jiang T."/>
            <person name="Zhou Y."/>
            <person name="Ming D."/>
        </authorList>
    </citation>
    <scope>NUCLEOTIDE SEQUENCE [LARGE SCALE GENOMIC DNA]</scope>
    <source>
        <strain evidence="7 8">61421 PRCM</strain>
    </source>
</reference>
<dbReference type="GO" id="GO:0106008">
    <property type="term" value="F:2-oxoglutaramate amidase activity"/>
    <property type="evidence" value="ECO:0007669"/>
    <property type="project" value="TreeGrafter"/>
</dbReference>
<evidence type="ECO:0000259" key="6">
    <source>
        <dbReference type="PROSITE" id="PS50263"/>
    </source>
</evidence>
<evidence type="ECO:0000313" key="7">
    <source>
        <dbReference type="EMBL" id="OOH93194.1"/>
    </source>
</evidence>
<gene>
    <name evidence="7" type="ORF">BMF97_17145</name>
</gene>
<dbReference type="FunFam" id="3.60.110.10:FF:000004">
    <property type="entry name" value="Carbon-nitrogen hydrolase"/>
    <property type="match status" value="1"/>
</dbReference>
<keyword evidence="2" id="KW-0378">Hydrolase</keyword>
<evidence type="ECO:0000256" key="3">
    <source>
        <dbReference type="ARBA" id="ARBA00039118"/>
    </source>
</evidence>
<dbReference type="PROSITE" id="PS50263">
    <property type="entry name" value="CN_HYDROLASE"/>
    <property type="match status" value="1"/>
</dbReference>
<sequence length="254" mass="29489">MKNLKIIGLQHQILWKNKVKNFEIIEHLFPLEIKPDIFLLPEMFSTGFCMDVDEIADADGEVLNWMKSLALKNEMAVGGSGAVKENDQFYNRFYFVEKNGTVHQYDKRHLFSYAKEDEFYSPGTERVVFEYLGWKICLQVCYDLRFPVFSRNTDHYDLLINVASWPSARVEAWNTLLKARAIENQCYVFGLNRLGDDGNKLHYESSSHCFFADGAETGIIKDHLIYAELDKDMLTAFRNKFPFLNDGDSFSINL</sequence>
<dbReference type="Pfam" id="PF00795">
    <property type="entry name" value="CN_hydrolase"/>
    <property type="match status" value="1"/>
</dbReference>
<dbReference type="SUPFAM" id="SSF56317">
    <property type="entry name" value="Carbon-nitrogen hydrolase"/>
    <property type="match status" value="1"/>
</dbReference>
<dbReference type="OrthoDB" id="9811121at2"/>
<dbReference type="InterPro" id="IPR052737">
    <property type="entry name" value="Omega-amidase_YafV"/>
</dbReference>
<comment type="catalytic activity">
    <reaction evidence="4">
        <text>a monoamide of a dicarboxylate + H2O = a dicarboxylate + NH4(+)</text>
        <dbReference type="Rhea" id="RHEA:11716"/>
        <dbReference type="ChEBI" id="CHEBI:15377"/>
        <dbReference type="ChEBI" id="CHEBI:28938"/>
        <dbReference type="ChEBI" id="CHEBI:28965"/>
        <dbReference type="ChEBI" id="CHEBI:77450"/>
        <dbReference type="EC" id="3.5.1.3"/>
    </reaction>
</comment>
<evidence type="ECO:0000256" key="4">
    <source>
        <dbReference type="ARBA" id="ARBA00052904"/>
    </source>
</evidence>
<dbReference type="InterPro" id="IPR036526">
    <property type="entry name" value="C-N_Hydrolase_sf"/>
</dbReference>
<dbReference type="PANTHER" id="PTHR47799">
    <property type="entry name" value="OMEGA-AMIDASE YAFV"/>
    <property type="match status" value="1"/>
</dbReference>
<dbReference type="GO" id="GO:0050152">
    <property type="term" value="F:omega-amidase activity"/>
    <property type="evidence" value="ECO:0007669"/>
    <property type="project" value="UniProtKB-EC"/>
</dbReference>
<evidence type="ECO:0000256" key="5">
    <source>
        <dbReference type="ARBA" id="ARBA00072139"/>
    </source>
</evidence>